<dbReference type="GO" id="GO:0005737">
    <property type="term" value="C:cytoplasm"/>
    <property type="evidence" value="ECO:0007669"/>
    <property type="project" value="TreeGrafter"/>
</dbReference>
<sequence>MGVGKYAHYAFDLVLISMVLAGIKKTTGLSLSVEDLAEGPSSRSLLSRYLAVGEGCFDYAVSWCRSSRLFRPKNIENFDDLKDALRQGVNNMIDERKR</sequence>
<dbReference type="GeneID" id="25772177"/>
<dbReference type="PANTHER" id="PTHR28075">
    <property type="entry name" value="CHROMOSOME 16, WHOLE GENOME SHOTGUN SEQUENCE"/>
    <property type="match status" value="1"/>
</dbReference>
<dbReference type="RefSeq" id="XP_013932517.1">
    <property type="nucleotide sequence ID" value="XM_014077042.1"/>
</dbReference>
<dbReference type="KEGG" id="opa:HPODL_02726"/>
<organism evidence="1 2">
    <name type="scientific">Ogataea parapolymorpha (strain ATCC 26012 / BCRC 20466 / JCM 22074 / NRRL Y-7560 / DL-1)</name>
    <name type="common">Yeast</name>
    <name type="synonym">Hansenula polymorpha</name>
    <dbReference type="NCBI Taxonomy" id="871575"/>
    <lineage>
        <taxon>Eukaryota</taxon>
        <taxon>Fungi</taxon>
        <taxon>Dikarya</taxon>
        <taxon>Ascomycota</taxon>
        <taxon>Saccharomycotina</taxon>
        <taxon>Pichiomycetes</taxon>
        <taxon>Pichiales</taxon>
        <taxon>Pichiaceae</taxon>
        <taxon>Ogataea</taxon>
    </lineage>
</organism>
<reference evidence="1 2" key="1">
    <citation type="journal article" date="2013" name="BMC Genomics">
        <title>Genome sequence and analysis of methylotrophic yeast Hansenula polymorpha DL1.</title>
        <authorList>
            <person name="Ravin N.V."/>
            <person name="Eldarov M.A."/>
            <person name="Kadnikov V.V."/>
            <person name="Beletsky A.V."/>
            <person name="Schneider J."/>
            <person name="Mardanova E.S."/>
            <person name="Smekalova E.M."/>
            <person name="Zvereva M.I."/>
            <person name="Dontsova O.A."/>
            <person name="Mardanov A.V."/>
            <person name="Skryabin K.G."/>
        </authorList>
    </citation>
    <scope>NUCLEOTIDE SEQUENCE [LARGE SCALE GENOMIC DNA]</scope>
    <source>
        <strain evidence="2">ATCC 26012 / BCRC 20466 / JCM 22074 / NRRL Y-7560 / DL-1</strain>
    </source>
</reference>
<dbReference type="eggNOG" id="ENOG502SA6M">
    <property type="taxonomic scope" value="Eukaryota"/>
</dbReference>
<protein>
    <recommendedName>
        <fullName evidence="3">DUF1748-domain-containing protein</fullName>
    </recommendedName>
</protein>
<proteinExistence type="predicted"/>
<dbReference type="Pfam" id="PF08520">
    <property type="entry name" value="Mitofissin"/>
    <property type="match status" value="1"/>
</dbReference>
<dbReference type="OMA" id="WIHYTID"/>
<gene>
    <name evidence="1" type="ORF">HPODL_02726</name>
</gene>
<dbReference type="PANTHER" id="PTHR28075:SF3">
    <property type="entry name" value="DUF1748-DOMAIN-CONTAINING PROTEIN"/>
    <property type="match status" value="1"/>
</dbReference>
<dbReference type="HOGENOM" id="CLU_151392_0_0_1"/>
<evidence type="ECO:0000313" key="1">
    <source>
        <dbReference type="EMBL" id="ESW96087.1"/>
    </source>
</evidence>
<dbReference type="STRING" id="871575.W1Q7X1"/>
<keyword evidence="2" id="KW-1185">Reference proteome</keyword>
<comment type="caution">
    <text evidence="1">The sequence shown here is derived from an EMBL/GenBank/DDBJ whole genome shotgun (WGS) entry which is preliminary data.</text>
</comment>
<name>W1Q7X1_OGAPD</name>
<accession>W1Q7X1</accession>
<dbReference type="AlphaFoldDB" id="W1Q7X1"/>
<evidence type="ECO:0008006" key="3">
    <source>
        <dbReference type="Google" id="ProtNLM"/>
    </source>
</evidence>
<dbReference type="InterPro" id="IPR013726">
    <property type="entry name" value="Mitofissin"/>
</dbReference>
<dbReference type="Proteomes" id="UP000008673">
    <property type="component" value="Unassembled WGS sequence"/>
</dbReference>
<evidence type="ECO:0000313" key="2">
    <source>
        <dbReference type="Proteomes" id="UP000008673"/>
    </source>
</evidence>
<dbReference type="EMBL" id="AEOI02000010">
    <property type="protein sequence ID" value="ESW96087.1"/>
    <property type="molecule type" value="Genomic_DNA"/>
</dbReference>
<dbReference type="OrthoDB" id="16824at2759"/>